<name>A0A9P7URU7_9AGAR</name>
<organism evidence="17 18">
    <name type="scientific">Marasmius oreades</name>
    <name type="common">fairy-ring Marasmius</name>
    <dbReference type="NCBI Taxonomy" id="181124"/>
    <lineage>
        <taxon>Eukaryota</taxon>
        <taxon>Fungi</taxon>
        <taxon>Dikarya</taxon>
        <taxon>Basidiomycota</taxon>
        <taxon>Agaricomycotina</taxon>
        <taxon>Agaricomycetes</taxon>
        <taxon>Agaricomycetidae</taxon>
        <taxon>Agaricales</taxon>
        <taxon>Marasmiineae</taxon>
        <taxon>Marasmiaceae</taxon>
        <taxon>Marasmius</taxon>
    </lineage>
</organism>
<sequence length="954" mass="105689">MSYLNALNPAQLGAVNHPPEIPLQILAGPGSGKTKVLTSRIAHLILKHEIPPTAICAVTFTNKAANEMKERLTSLIGKEKMVQVKMGTFHALCALFIRRYASVVGLADNFTVCDADESKKIINALLKKYKDDLESKDITLKDGTVQSLISKAKSKSLSAKRFRDEVERRLRANAQYSGFAAITDEIDLVVAEIYEDYDRTLRRNNSLDFDDLLVYGLKLFTEHKKAVKWCKHILVDEFQDTNTTQYELMRAIAVANCATIVGDPDQSIYGWRSAEVENLAKMRKDFAGTQQIFLEQNYRSTSSILKASVAIVEQDKSRIKKTLYASHPLGTTPVLQKFETEQLEAAAIASEIKRVIAYTGGLLSYGDFVILLRFNALSRLIESALQKESIPNRVLKGHKFFERLEVKDLLAYLQLMDNPQFIPAFTRIVNVPARGIGDKTLQELLSRAEKEKLSPLLIVEKIVDGRTPDIKPPVKRKLTSFVSVMRKVRRMAEEGASPAVLIRRLYDDVNYEDHLKKTQSDWESRWENVQELITFASDVDADIKAKNGLDEANTDTPLRLFLQASMLSSEGDTENGEGEKKKVTISTCHAAKGLEWPVVIIPAVEQGTFPFYRSEDIEEERRLLYVACTRAQSLLYVSHASTRKVGGDVKSRELSAFISSTAEANDSLFTEHLPTISPTERGVIAKVLDRPDVAEEDVRNSVDEYMARISRRSESSSRSNGPQEGMLPANVNFVSSSTLTLNKSTVHDSSLHRVQSVGPVDVHSGNSIQTPRPPAKKSKVGGFSRPVTESHSDCTPQLGLPPNLATSSASSTADARFRPARPAMSNSISSNQNLMPMTSSRHVLTISPKRSTFTNFAADHPPLRTTSNTSPVTRQRQTVSPQAHDIPSIYISVAKPLTQPQPVKPAVHMPSPKPTSSSDSDDLPSGQVIGVKRRLGMGRVTGGYMNKRFKPPGC</sequence>
<evidence type="ECO:0000256" key="11">
    <source>
        <dbReference type="ARBA" id="ARBA00034808"/>
    </source>
</evidence>
<comment type="catalytic activity">
    <reaction evidence="12">
        <text>ATP + H2O = ADP + phosphate + H(+)</text>
        <dbReference type="Rhea" id="RHEA:13065"/>
        <dbReference type="ChEBI" id="CHEBI:15377"/>
        <dbReference type="ChEBI" id="CHEBI:15378"/>
        <dbReference type="ChEBI" id="CHEBI:30616"/>
        <dbReference type="ChEBI" id="CHEBI:43474"/>
        <dbReference type="ChEBI" id="CHEBI:456216"/>
        <dbReference type="EC" id="5.6.2.4"/>
    </reaction>
</comment>
<evidence type="ECO:0000256" key="6">
    <source>
        <dbReference type="ARBA" id="ARBA00022840"/>
    </source>
</evidence>
<dbReference type="SUPFAM" id="SSF52540">
    <property type="entry name" value="P-loop containing nucleoside triphosphate hydrolases"/>
    <property type="match status" value="1"/>
</dbReference>
<dbReference type="Gene3D" id="3.40.50.300">
    <property type="entry name" value="P-loop containing nucleotide triphosphate hydrolases"/>
    <property type="match status" value="2"/>
</dbReference>
<reference evidence="17" key="1">
    <citation type="journal article" date="2021" name="Genome Biol. Evol.">
        <title>The assembled and annotated genome of the fairy-ring fungus Marasmius oreades.</title>
        <authorList>
            <person name="Hiltunen M."/>
            <person name="Ament-Velasquez S.L."/>
            <person name="Johannesson H."/>
        </authorList>
    </citation>
    <scope>NUCLEOTIDE SEQUENCE</scope>
    <source>
        <strain evidence="17">03SP1</strain>
    </source>
</reference>
<dbReference type="EC" id="5.6.2.4" evidence="11"/>
<keyword evidence="6 13" id="KW-0067">ATP-binding</keyword>
<evidence type="ECO:0000256" key="8">
    <source>
        <dbReference type="ARBA" id="ARBA00023204"/>
    </source>
</evidence>
<evidence type="ECO:0000256" key="7">
    <source>
        <dbReference type="ARBA" id="ARBA00023125"/>
    </source>
</evidence>
<feature type="compositionally biased region" description="Low complexity" evidence="14">
    <location>
        <begin position="805"/>
        <end position="814"/>
    </location>
</feature>
<dbReference type="PANTHER" id="PTHR11070:SF2">
    <property type="entry name" value="ATP-DEPENDENT DNA HELICASE SRS2"/>
    <property type="match status" value="1"/>
</dbReference>
<keyword evidence="7" id="KW-0238">DNA-binding</keyword>
<dbReference type="OrthoDB" id="1470711at2759"/>
<evidence type="ECO:0000256" key="4">
    <source>
        <dbReference type="ARBA" id="ARBA00022801"/>
    </source>
</evidence>
<dbReference type="CDD" id="cd17932">
    <property type="entry name" value="DEXQc_UvrD"/>
    <property type="match status" value="1"/>
</dbReference>
<evidence type="ECO:0000256" key="1">
    <source>
        <dbReference type="ARBA" id="ARBA00009922"/>
    </source>
</evidence>
<feature type="compositionally biased region" description="Polar residues" evidence="14">
    <location>
        <begin position="864"/>
        <end position="881"/>
    </location>
</feature>
<evidence type="ECO:0000313" key="17">
    <source>
        <dbReference type="EMBL" id="KAG7089539.1"/>
    </source>
</evidence>
<evidence type="ECO:0000256" key="3">
    <source>
        <dbReference type="ARBA" id="ARBA00022763"/>
    </source>
</evidence>
<dbReference type="GO" id="GO:0005524">
    <property type="term" value="F:ATP binding"/>
    <property type="evidence" value="ECO:0007669"/>
    <property type="project" value="UniProtKB-UniRule"/>
</dbReference>
<dbReference type="InterPro" id="IPR014016">
    <property type="entry name" value="UvrD-like_ATP-bd"/>
</dbReference>
<dbReference type="FunFam" id="3.40.50.300:FF:001201">
    <property type="entry name" value="ATP-dependent DNA helicase UvrD2"/>
    <property type="match status" value="1"/>
</dbReference>
<feature type="region of interest" description="Disordered" evidence="14">
    <location>
        <begin position="709"/>
        <end position="729"/>
    </location>
</feature>
<dbReference type="RefSeq" id="XP_043006009.1">
    <property type="nucleotide sequence ID" value="XM_043156224.1"/>
</dbReference>
<evidence type="ECO:0000256" key="2">
    <source>
        <dbReference type="ARBA" id="ARBA00022741"/>
    </source>
</evidence>
<dbReference type="GO" id="GO:0003677">
    <property type="term" value="F:DNA binding"/>
    <property type="evidence" value="ECO:0007669"/>
    <property type="project" value="UniProtKB-KW"/>
</dbReference>
<keyword evidence="2 13" id="KW-0547">Nucleotide-binding</keyword>
<comment type="similarity">
    <text evidence="1">Belongs to the helicase family. UvrD subfamily.</text>
</comment>
<evidence type="ECO:0000256" key="10">
    <source>
        <dbReference type="ARBA" id="ARBA00034617"/>
    </source>
</evidence>
<dbReference type="GO" id="GO:0005634">
    <property type="term" value="C:nucleus"/>
    <property type="evidence" value="ECO:0007669"/>
    <property type="project" value="TreeGrafter"/>
</dbReference>
<dbReference type="AlphaFoldDB" id="A0A9P7URU7"/>
<dbReference type="GeneID" id="66080287"/>
<dbReference type="PROSITE" id="PS51198">
    <property type="entry name" value="UVRD_HELICASE_ATP_BIND"/>
    <property type="match status" value="1"/>
</dbReference>
<dbReference type="GO" id="GO:0043138">
    <property type="term" value="F:3'-5' DNA helicase activity"/>
    <property type="evidence" value="ECO:0007669"/>
    <property type="project" value="UniProtKB-EC"/>
</dbReference>
<dbReference type="GO" id="GO:0000725">
    <property type="term" value="P:recombinational repair"/>
    <property type="evidence" value="ECO:0007669"/>
    <property type="project" value="TreeGrafter"/>
</dbReference>
<evidence type="ECO:0000256" key="13">
    <source>
        <dbReference type="PROSITE-ProRule" id="PRU00560"/>
    </source>
</evidence>
<keyword evidence="4 13" id="KW-0378">Hydrolase</keyword>
<dbReference type="InterPro" id="IPR014017">
    <property type="entry name" value="DNA_helicase_UvrD-like_C"/>
</dbReference>
<dbReference type="Pfam" id="PF13361">
    <property type="entry name" value="UvrD_C"/>
    <property type="match status" value="1"/>
</dbReference>
<dbReference type="KEGG" id="more:E1B28_011212"/>
<gene>
    <name evidence="17" type="ORF">E1B28_011212</name>
</gene>
<dbReference type="Pfam" id="PF00580">
    <property type="entry name" value="UvrD-helicase"/>
    <property type="match status" value="1"/>
</dbReference>
<evidence type="ECO:0000313" key="18">
    <source>
        <dbReference type="Proteomes" id="UP001049176"/>
    </source>
</evidence>
<keyword evidence="18" id="KW-1185">Reference proteome</keyword>
<evidence type="ECO:0000259" key="15">
    <source>
        <dbReference type="PROSITE" id="PS51198"/>
    </source>
</evidence>
<dbReference type="EMBL" id="CM032187">
    <property type="protein sequence ID" value="KAG7089539.1"/>
    <property type="molecule type" value="Genomic_DNA"/>
</dbReference>
<dbReference type="Gene3D" id="1.10.486.10">
    <property type="entry name" value="PCRA, domain 4"/>
    <property type="match status" value="1"/>
</dbReference>
<keyword evidence="5 13" id="KW-0347">Helicase</keyword>
<dbReference type="Gene3D" id="1.10.10.160">
    <property type="match status" value="1"/>
</dbReference>
<feature type="region of interest" description="Disordered" evidence="14">
    <location>
        <begin position="759"/>
        <end position="816"/>
    </location>
</feature>
<dbReference type="GO" id="GO:0016787">
    <property type="term" value="F:hydrolase activity"/>
    <property type="evidence" value="ECO:0007669"/>
    <property type="project" value="UniProtKB-UniRule"/>
</dbReference>
<proteinExistence type="inferred from homology"/>
<feature type="region of interest" description="Disordered" evidence="14">
    <location>
        <begin position="900"/>
        <end position="935"/>
    </location>
</feature>
<evidence type="ECO:0000256" key="9">
    <source>
        <dbReference type="ARBA" id="ARBA00023235"/>
    </source>
</evidence>
<evidence type="ECO:0000256" key="14">
    <source>
        <dbReference type="SAM" id="MobiDB-lite"/>
    </source>
</evidence>
<keyword evidence="9" id="KW-0413">Isomerase</keyword>
<dbReference type="PANTHER" id="PTHR11070">
    <property type="entry name" value="UVRD / RECB / PCRA DNA HELICASE FAMILY MEMBER"/>
    <property type="match status" value="1"/>
</dbReference>
<dbReference type="Proteomes" id="UP001049176">
    <property type="component" value="Chromosome 7"/>
</dbReference>
<protein>
    <recommendedName>
        <fullName evidence="11">DNA 3'-5' helicase</fullName>
        <ecNumber evidence="11">5.6.2.4</ecNumber>
    </recommendedName>
</protein>
<evidence type="ECO:0000256" key="12">
    <source>
        <dbReference type="ARBA" id="ARBA00048988"/>
    </source>
</evidence>
<dbReference type="InterPro" id="IPR027417">
    <property type="entry name" value="P-loop_NTPase"/>
</dbReference>
<comment type="caution">
    <text evidence="17">The sequence shown here is derived from an EMBL/GenBank/DDBJ whole genome shotgun (WGS) entry which is preliminary data.</text>
</comment>
<dbReference type="InterPro" id="IPR013986">
    <property type="entry name" value="DExx_box_DNA_helicase_dom_sf"/>
</dbReference>
<feature type="binding site" evidence="13">
    <location>
        <begin position="27"/>
        <end position="34"/>
    </location>
    <ligand>
        <name>ATP</name>
        <dbReference type="ChEBI" id="CHEBI:30616"/>
    </ligand>
</feature>
<comment type="catalytic activity">
    <reaction evidence="10">
        <text>Couples ATP hydrolysis with the unwinding of duplex DNA by translocating in the 3'-5' direction.</text>
        <dbReference type="EC" id="5.6.2.4"/>
    </reaction>
</comment>
<keyword evidence="8" id="KW-0234">DNA repair</keyword>
<dbReference type="PROSITE" id="PS51217">
    <property type="entry name" value="UVRD_HELICASE_CTER"/>
    <property type="match status" value="1"/>
</dbReference>
<feature type="domain" description="UvrD-like helicase ATP-binding" evidence="15">
    <location>
        <begin position="6"/>
        <end position="301"/>
    </location>
</feature>
<accession>A0A9P7URU7</accession>
<evidence type="ECO:0000259" key="16">
    <source>
        <dbReference type="PROSITE" id="PS51217"/>
    </source>
</evidence>
<evidence type="ECO:0000256" key="5">
    <source>
        <dbReference type="ARBA" id="ARBA00022806"/>
    </source>
</evidence>
<feature type="domain" description="UvrD-like helicase C-terminal" evidence="16">
    <location>
        <begin position="302"/>
        <end position="593"/>
    </location>
</feature>
<dbReference type="InterPro" id="IPR000212">
    <property type="entry name" value="DNA_helicase_UvrD/REP"/>
</dbReference>
<feature type="region of interest" description="Disordered" evidence="14">
    <location>
        <begin position="853"/>
        <end position="882"/>
    </location>
</feature>
<keyword evidence="3" id="KW-0227">DNA damage</keyword>